<accession>A0A3M7LVX0</accession>
<dbReference type="AlphaFoldDB" id="A0A3M7LVX0"/>
<organism evidence="3 4">
    <name type="scientific">Pyrenophora seminiperda CCB06</name>
    <dbReference type="NCBI Taxonomy" id="1302712"/>
    <lineage>
        <taxon>Eukaryota</taxon>
        <taxon>Fungi</taxon>
        <taxon>Dikarya</taxon>
        <taxon>Ascomycota</taxon>
        <taxon>Pezizomycotina</taxon>
        <taxon>Dothideomycetes</taxon>
        <taxon>Pleosporomycetidae</taxon>
        <taxon>Pleosporales</taxon>
        <taxon>Pleosporineae</taxon>
        <taxon>Pleosporaceae</taxon>
        <taxon>Pyrenophora</taxon>
    </lineage>
</organism>
<reference evidence="3 4" key="1">
    <citation type="journal article" date="2014" name="PLoS ONE">
        <title>De novo Genome Assembly of the Fungal Plant Pathogen Pyrenophora semeniperda.</title>
        <authorList>
            <person name="Soliai M.M."/>
            <person name="Meyer S.E."/>
            <person name="Udall J.A."/>
            <person name="Elzinga D.E."/>
            <person name="Hermansen R.A."/>
            <person name="Bodily P.M."/>
            <person name="Hart A.A."/>
            <person name="Coleman C.E."/>
        </authorList>
    </citation>
    <scope>NUCLEOTIDE SEQUENCE [LARGE SCALE GENOMIC DNA]</scope>
    <source>
        <strain evidence="3 4">CCB06</strain>
        <tissue evidence="3">Mycelium</tissue>
    </source>
</reference>
<evidence type="ECO:0000313" key="4">
    <source>
        <dbReference type="Proteomes" id="UP000265663"/>
    </source>
</evidence>
<gene>
    <name evidence="3" type="ORF">GMOD_00001701</name>
</gene>
<protein>
    <submittedName>
        <fullName evidence="3">Sensitivity To Red Light Reduced-like SRR1</fullName>
    </submittedName>
</protein>
<evidence type="ECO:0000259" key="2">
    <source>
        <dbReference type="Pfam" id="PF07985"/>
    </source>
</evidence>
<keyword evidence="4" id="KW-1185">Reference proteome</keyword>
<feature type="domain" description="SRR1-like" evidence="2">
    <location>
        <begin position="73"/>
        <end position="214"/>
    </location>
</feature>
<name>A0A3M7LVX0_9PLEO</name>
<proteinExistence type="predicted"/>
<dbReference type="PANTHER" id="PTHR42080:SF1">
    <property type="entry name" value="SRR1-LIKE DOMAIN-CONTAINING PROTEIN"/>
    <property type="match status" value="1"/>
</dbReference>
<evidence type="ECO:0000256" key="1">
    <source>
        <dbReference type="SAM" id="MobiDB-lite"/>
    </source>
</evidence>
<dbReference type="PANTHER" id="PTHR42080">
    <property type="entry name" value="SRR1 DOMAIN-CONTAINING PROTEIN"/>
    <property type="match status" value="1"/>
</dbReference>
<dbReference type="OrthoDB" id="5318346at2759"/>
<evidence type="ECO:0000313" key="3">
    <source>
        <dbReference type="EMBL" id="RMZ66374.1"/>
    </source>
</evidence>
<sequence length="279" mass="31422">MGKGRVKRQQVATDDGWTVITHGLSNVSLNEKEKDSKSKSKSIVSGLTSEKLLSEFQLLQERWEDTLLAQQIDEIFCKGRRDDVQQAVCIGIGSFSRDWAHRWRSLWQLVLFVDVVAKSASNEQATSIPCYASDPAFTPLDTSFLSLLHITTLPSSPSSSPDLASKISPTTFVYSPFVDWFLLLPTFLKDKDPRVYVGNEILSDYSVFAQTKEKREMLGVCNEVGRRWLEGRRVVRLREFERHGNALGGLVVYLREGGVGEEEGAGEVKEEEEEEEKSN</sequence>
<dbReference type="Proteomes" id="UP000265663">
    <property type="component" value="Unassembled WGS sequence"/>
</dbReference>
<dbReference type="Pfam" id="PF07985">
    <property type="entry name" value="SRR1"/>
    <property type="match status" value="1"/>
</dbReference>
<feature type="region of interest" description="Disordered" evidence="1">
    <location>
        <begin position="260"/>
        <end position="279"/>
    </location>
</feature>
<dbReference type="EMBL" id="KE747809">
    <property type="protein sequence ID" value="RMZ66374.1"/>
    <property type="molecule type" value="Genomic_DNA"/>
</dbReference>
<dbReference type="InterPro" id="IPR012942">
    <property type="entry name" value="SRR1-like"/>
</dbReference>